<dbReference type="EMBL" id="LMYN01000016">
    <property type="protein sequence ID" value="KSA02984.1"/>
    <property type="molecule type" value="Genomic_DNA"/>
</dbReference>
<dbReference type="SUPFAM" id="SSF53474">
    <property type="entry name" value="alpha/beta-Hydrolases"/>
    <property type="match status" value="1"/>
</dbReference>
<gene>
    <name evidence="1" type="ORF">AC631_01239</name>
</gene>
<dbReference type="InterPro" id="IPR029058">
    <property type="entry name" value="AB_hydrolase_fold"/>
</dbReference>
<dbReference type="OrthoDB" id="2498029at2759"/>
<evidence type="ECO:0008006" key="3">
    <source>
        <dbReference type="Google" id="ProtNLM"/>
    </source>
</evidence>
<dbReference type="RefSeq" id="XP_015469086.1">
    <property type="nucleotide sequence ID" value="XM_015610069.1"/>
</dbReference>
<protein>
    <recommendedName>
        <fullName evidence="3">Serine aminopeptidase S33 domain-containing protein</fullName>
    </recommendedName>
</protein>
<sequence length="304" mass="34743">MSATWNESDKEKVNYLVQFFSTGTRTPVFRRPDEVGLAYEDVYFPSDDGIPLEGWFIPANSNKIIICNHFMPGNRYGYAGHLEGLGGFGGFEVNFLPQYKALHDAGYNVLAYDLRNHGFSGQANGGNCAIGLREYRDVIGSLKYVNSRPDTKDMQKGLLSVCLGCNSTIIAMDKHPEYFKDIKCMLALQPISLRCFIEKAAEGMNLKVKEATDYFNEKFRSVNGFFLDEFTPKPYAKGVTVPTKVFQVHDDFRTDVADVQEIYDKLLSKEKELYWIEGTNERFQGYNFLAKNPQYMLEWLDKYV</sequence>
<name>A0A0V1Q3A5_9ASCO</name>
<evidence type="ECO:0000313" key="2">
    <source>
        <dbReference type="Proteomes" id="UP000054251"/>
    </source>
</evidence>
<dbReference type="Gene3D" id="3.40.50.1820">
    <property type="entry name" value="alpha/beta hydrolase"/>
    <property type="match status" value="1"/>
</dbReference>
<dbReference type="AlphaFoldDB" id="A0A0V1Q3A5"/>
<comment type="caution">
    <text evidence="1">The sequence shown here is derived from an EMBL/GenBank/DDBJ whole genome shotgun (WGS) entry which is preliminary data.</text>
</comment>
<dbReference type="Proteomes" id="UP000054251">
    <property type="component" value="Unassembled WGS sequence"/>
</dbReference>
<keyword evidence="2" id="KW-1185">Reference proteome</keyword>
<dbReference type="GeneID" id="26838248"/>
<proteinExistence type="predicted"/>
<organism evidence="1 2">
    <name type="scientific">Debaryomyces fabryi</name>
    <dbReference type="NCBI Taxonomy" id="58627"/>
    <lineage>
        <taxon>Eukaryota</taxon>
        <taxon>Fungi</taxon>
        <taxon>Dikarya</taxon>
        <taxon>Ascomycota</taxon>
        <taxon>Saccharomycotina</taxon>
        <taxon>Pichiomycetes</taxon>
        <taxon>Debaryomycetaceae</taxon>
        <taxon>Debaryomyces</taxon>
    </lineage>
</organism>
<accession>A0A0V1Q3A5</accession>
<reference evidence="1 2" key="1">
    <citation type="submission" date="2015-11" db="EMBL/GenBank/DDBJ databases">
        <title>The genome of Debaryomyces fabryi.</title>
        <authorList>
            <person name="Tafer H."/>
            <person name="Lopandic K."/>
        </authorList>
    </citation>
    <scope>NUCLEOTIDE SEQUENCE [LARGE SCALE GENOMIC DNA]</scope>
    <source>
        <strain evidence="1 2">CBS 789</strain>
    </source>
</reference>
<evidence type="ECO:0000313" key="1">
    <source>
        <dbReference type="EMBL" id="KSA02984.1"/>
    </source>
</evidence>